<gene>
    <name evidence="1" type="ORF">Back11_39460</name>
</gene>
<organism evidence="1 2">
    <name type="scientific">Paenibacillus baekrokdamisoli</name>
    <dbReference type="NCBI Taxonomy" id="1712516"/>
    <lineage>
        <taxon>Bacteria</taxon>
        <taxon>Bacillati</taxon>
        <taxon>Bacillota</taxon>
        <taxon>Bacilli</taxon>
        <taxon>Bacillales</taxon>
        <taxon>Paenibacillaceae</taxon>
        <taxon>Paenibacillus</taxon>
    </lineage>
</organism>
<dbReference type="KEGG" id="pbk:Back11_39460"/>
<proteinExistence type="predicted"/>
<evidence type="ECO:0000313" key="2">
    <source>
        <dbReference type="Proteomes" id="UP000275368"/>
    </source>
</evidence>
<accession>A0A3G9J9T9</accession>
<sequence length="63" mass="7328">MQLREGDAINLDDTHSNHPFAKYLPYLCWLKDSSTKAYSWCMNVIVLQAVLQNGLEYPLYYSV</sequence>
<dbReference type="Proteomes" id="UP000275368">
    <property type="component" value="Chromosome"/>
</dbReference>
<evidence type="ECO:0000313" key="1">
    <source>
        <dbReference type="EMBL" id="BBH22601.1"/>
    </source>
</evidence>
<protein>
    <submittedName>
        <fullName evidence="1">Uncharacterized protein</fullName>
    </submittedName>
</protein>
<dbReference type="AlphaFoldDB" id="A0A3G9J9T9"/>
<reference evidence="1 2" key="1">
    <citation type="submission" date="2018-11" db="EMBL/GenBank/DDBJ databases">
        <title>Complete genome sequence of Paenibacillus baekrokdamisoli strain KCTC 33723.</title>
        <authorList>
            <person name="Kang S.W."/>
            <person name="Lee K.C."/>
            <person name="Kim K.K."/>
            <person name="Kim J.S."/>
            <person name="Kim D.S."/>
            <person name="Ko S.H."/>
            <person name="Yang S.H."/>
            <person name="Lee J.S."/>
        </authorList>
    </citation>
    <scope>NUCLEOTIDE SEQUENCE [LARGE SCALE GENOMIC DNA]</scope>
    <source>
        <strain evidence="1 2">KCTC 33723</strain>
    </source>
</reference>
<name>A0A3G9J9T9_9BACL</name>
<dbReference type="EMBL" id="AP019308">
    <property type="protein sequence ID" value="BBH22601.1"/>
    <property type="molecule type" value="Genomic_DNA"/>
</dbReference>
<keyword evidence="2" id="KW-1185">Reference proteome</keyword>